<gene>
    <name evidence="9" type="ORF">CLG94_09690</name>
</gene>
<dbReference type="PANTHER" id="PTHR43833">
    <property type="entry name" value="POTASSIUM CHANNEL PROTEIN 2-RELATED-RELATED"/>
    <property type="match status" value="1"/>
</dbReference>
<reference evidence="9 10" key="1">
    <citation type="submission" date="2017-09" db="EMBL/GenBank/DDBJ databases">
        <title>Bloom of a denitrifying methanotroph, Candidatus Methylomirabilis limnetica, in a deep stratified lake.</title>
        <authorList>
            <person name="Graf J.S."/>
            <person name="Marchant H.K."/>
            <person name="Tienken D."/>
            <person name="Hach P.F."/>
            <person name="Brand A."/>
            <person name="Schubert C.J."/>
            <person name="Kuypers M.M."/>
            <person name="Milucka J."/>
        </authorList>
    </citation>
    <scope>NUCLEOTIDE SEQUENCE [LARGE SCALE GENOMIC DNA]</scope>
    <source>
        <strain evidence="9 10">Zug</strain>
    </source>
</reference>
<keyword evidence="2" id="KW-0813">Transport</keyword>
<evidence type="ECO:0000256" key="5">
    <source>
        <dbReference type="ARBA" id="ARBA00023027"/>
    </source>
</evidence>
<reference evidence="10" key="2">
    <citation type="journal article" date="2018" name="Environ. Microbiol.">
        <title>Bloom of a denitrifying methanotroph, 'Candidatus Methylomirabilis limnetica', in a deep stratified lake.</title>
        <authorList>
            <person name="Graf J.S."/>
            <person name="Mayr M.J."/>
            <person name="Marchant H.K."/>
            <person name="Tienken D."/>
            <person name="Hach P.F."/>
            <person name="Brand A."/>
            <person name="Schubert C.J."/>
            <person name="Kuypers M.M."/>
            <person name="Milucka J."/>
        </authorList>
    </citation>
    <scope>NUCLEOTIDE SEQUENCE [LARGE SCALE GENOMIC DNA]</scope>
    <source>
        <strain evidence="10">Zug</strain>
    </source>
</reference>
<dbReference type="InterPro" id="IPR003148">
    <property type="entry name" value="RCK_N"/>
</dbReference>
<evidence type="ECO:0000313" key="10">
    <source>
        <dbReference type="Proteomes" id="UP000241436"/>
    </source>
</evidence>
<evidence type="ECO:0000259" key="8">
    <source>
        <dbReference type="PROSITE" id="PS51202"/>
    </source>
</evidence>
<comment type="caution">
    <text evidence="9">The sequence shown here is derived from an EMBL/GenBank/DDBJ whole genome shotgun (WGS) entry which is preliminary data.</text>
</comment>
<dbReference type="PROSITE" id="PS51201">
    <property type="entry name" value="RCK_N"/>
    <property type="match status" value="1"/>
</dbReference>
<sequence>MFVLIAGGGRTASHLATLLLARQHEVRLIEHRRDVLSRLHHELPTEVIYEGNPTDPQVLERADIRRAKVLAACTSSDEDNLSLCFFARTLYRVPRTIGWINNPRTAWLFDEKFHVDVALNQAQIFSSLIEEEMSLGDMMTLLKLRRGRYSLVEEKIPPGARALGIAIKDLRLPPDSVIATIIRDGQLLIPRGDTRFEVGDEVLAIADHEGTEELAGLFGRPDAQQKT</sequence>
<dbReference type="InterPro" id="IPR036721">
    <property type="entry name" value="RCK_C_sf"/>
</dbReference>
<dbReference type="AlphaFoldDB" id="A0A2T4TWN6"/>
<dbReference type="GO" id="GO:0005886">
    <property type="term" value="C:plasma membrane"/>
    <property type="evidence" value="ECO:0007669"/>
    <property type="project" value="InterPro"/>
</dbReference>
<dbReference type="InterPro" id="IPR036291">
    <property type="entry name" value="NAD(P)-bd_dom_sf"/>
</dbReference>
<dbReference type="OrthoDB" id="9775180at2"/>
<dbReference type="Gene3D" id="3.30.70.1450">
    <property type="entry name" value="Regulator of K+ conductance, C-terminal domain"/>
    <property type="match status" value="1"/>
</dbReference>
<keyword evidence="3" id="KW-0633">Potassium transport</keyword>
<dbReference type="RefSeq" id="WP_107563057.1">
    <property type="nucleotide sequence ID" value="NZ_NVQC01000023.1"/>
</dbReference>
<dbReference type="Proteomes" id="UP000241436">
    <property type="component" value="Unassembled WGS sequence"/>
</dbReference>
<dbReference type="InterPro" id="IPR050721">
    <property type="entry name" value="Trk_Ktr_HKT_K-transport"/>
</dbReference>
<evidence type="ECO:0000259" key="7">
    <source>
        <dbReference type="PROSITE" id="PS51201"/>
    </source>
</evidence>
<evidence type="ECO:0000313" key="9">
    <source>
        <dbReference type="EMBL" id="PTL35531.1"/>
    </source>
</evidence>
<dbReference type="PRINTS" id="PR00335">
    <property type="entry name" value="KUPTAKETRKA"/>
</dbReference>
<name>A0A2T4TWN6_9BACT</name>
<evidence type="ECO:0000256" key="1">
    <source>
        <dbReference type="ARBA" id="ARBA00017378"/>
    </source>
</evidence>
<dbReference type="SUPFAM" id="SSF51735">
    <property type="entry name" value="NAD(P)-binding Rossmann-fold domains"/>
    <property type="match status" value="1"/>
</dbReference>
<accession>A0A2T4TWN6</accession>
<keyword evidence="4" id="KW-0630">Potassium</keyword>
<dbReference type="PROSITE" id="PS51202">
    <property type="entry name" value="RCK_C"/>
    <property type="match status" value="1"/>
</dbReference>
<dbReference type="EMBL" id="NVQC01000023">
    <property type="protein sequence ID" value="PTL35531.1"/>
    <property type="molecule type" value="Genomic_DNA"/>
</dbReference>
<dbReference type="Pfam" id="PF02254">
    <property type="entry name" value="TrkA_N"/>
    <property type="match status" value="1"/>
</dbReference>
<dbReference type="InterPro" id="IPR006037">
    <property type="entry name" value="RCK_C"/>
</dbReference>
<evidence type="ECO:0000256" key="3">
    <source>
        <dbReference type="ARBA" id="ARBA00022538"/>
    </source>
</evidence>
<dbReference type="Gene3D" id="3.40.50.720">
    <property type="entry name" value="NAD(P)-binding Rossmann-like Domain"/>
    <property type="match status" value="1"/>
</dbReference>
<dbReference type="SUPFAM" id="SSF116726">
    <property type="entry name" value="TrkA C-terminal domain-like"/>
    <property type="match status" value="1"/>
</dbReference>
<feature type="domain" description="RCK C-terminal" evidence="8">
    <location>
        <begin position="139"/>
        <end position="220"/>
    </location>
</feature>
<dbReference type="Pfam" id="PF02080">
    <property type="entry name" value="TrkA_C"/>
    <property type="match status" value="1"/>
</dbReference>
<feature type="domain" description="RCK N-terminal" evidence="7">
    <location>
        <begin position="1"/>
        <end position="119"/>
    </location>
</feature>
<dbReference type="InterPro" id="IPR006036">
    <property type="entry name" value="K_uptake_TrkA"/>
</dbReference>
<evidence type="ECO:0000256" key="2">
    <source>
        <dbReference type="ARBA" id="ARBA00022448"/>
    </source>
</evidence>
<proteinExistence type="predicted"/>
<organism evidence="9 10">
    <name type="scientific">Candidatus Methylomirabilis limnetica</name>
    <dbReference type="NCBI Taxonomy" id="2033718"/>
    <lineage>
        <taxon>Bacteria</taxon>
        <taxon>Candidatus Methylomirabilota</taxon>
        <taxon>Candidatus Methylomirabilia</taxon>
        <taxon>Candidatus Methylomirabilales</taxon>
        <taxon>Candidatus Methylomirabilaceae</taxon>
        <taxon>Candidatus Methylomirabilis</taxon>
    </lineage>
</organism>
<keyword evidence="6" id="KW-0406">Ion transport</keyword>
<keyword evidence="10" id="KW-1185">Reference proteome</keyword>
<evidence type="ECO:0000256" key="6">
    <source>
        <dbReference type="ARBA" id="ARBA00023065"/>
    </source>
</evidence>
<dbReference type="GO" id="GO:0015079">
    <property type="term" value="F:potassium ion transmembrane transporter activity"/>
    <property type="evidence" value="ECO:0007669"/>
    <property type="project" value="InterPro"/>
</dbReference>
<protein>
    <recommendedName>
        <fullName evidence="1">Trk system potassium uptake protein TrkA</fullName>
    </recommendedName>
</protein>
<evidence type="ECO:0000256" key="4">
    <source>
        <dbReference type="ARBA" id="ARBA00022958"/>
    </source>
</evidence>
<dbReference type="PANTHER" id="PTHR43833:SF5">
    <property type="entry name" value="TRK SYSTEM POTASSIUM UPTAKE PROTEIN TRKA"/>
    <property type="match status" value="1"/>
</dbReference>
<keyword evidence="5" id="KW-0520">NAD</keyword>